<dbReference type="AlphaFoldDB" id="A0A8I1KI93"/>
<comment type="caution">
    <text evidence="3">The sequence shown here is derived from an EMBL/GenBank/DDBJ whole genome shotgun (WGS) entry which is preliminary data.</text>
</comment>
<gene>
    <name evidence="2" type="ORF">JHC10_01140</name>
    <name evidence="3" type="ORF">JHC11_12400</name>
</gene>
<dbReference type="Proteomes" id="UP000621390">
    <property type="component" value="Unassembled WGS sequence"/>
</dbReference>
<keyword evidence="1" id="KW-0472">Membrane</keyword>
<evidence type="ECO:0000313" key="2">
    <source>
        <dbReference type="EMBL" id="MBJ7265539.1"/>
    </source>
</evidence>
<evidence type="ECO:0000313" key="4">
    <source>
        <dbReference type="Proteomes" id="UP000621390"/>
    </source>
</evidence>
<feature type="transmembrane region" description="Helical" evidence="1">
    <location>
        <begin position="6"/>
        <end position="29"/>
    </location>
</feature>
<dbReference type="EMBL" id="JAEMOS010000002">
    <property type="protein sequence ID" value="MBJ7265539.1"/>
    <property type="molecule type" value="Genomic_DNA"/>
</dbReference>
<keyword evidence="1" id="KW-0812">Transmembrane</keyword>
<name>A0A8I1KI93_9GAMM</name>
<evidence type="ECO:0000313" key="5">
    <source>
        <dbReference type="Proteomes" id="UP000655994"/>
    </source>
</evidence>
<organism evidence="3 4">
    <name type="scientific">Idiomarina abyssalis</name>
    <dbReference type="NCBI Taxonomy" id="86102"/>
    <lineage>
        <taxon>Bacteria</taxon>
        <taxon>Pseudomonadati</taxon>
        <taxon>Pseudomonadota</taxon>
        <taxon>Gammaproteobacteria</taxon>
        <taxon>Alteromonadales</taxon>
        <taxon>Idiomarinaceae</taxon>
        <taxon>Idiomarina</taxon>
    </lineage>
</organism>
<evidence type="ECO:0000313" key="3">
    <source>
        <dbReference type="EMBL" id="MBJ7316787.1"/>
    </source>
</evidence>
<sequence length="108" mass="12674">METQVIVAVIGATAAVTAPVVTLITRHYMNSEPKYKRRFKRALQTLEFYQAYEQFLLEELRVCEWDMGKKLARKYIRVKYGLSPHPSCSPSQVRKYKQEIIDTRPHIN</sequence>
<dbReference type="Proteomes" id="UP000655994">
    <property type="component" value="Unassembled WGS sequence"/>
</dbReference>
<proteinExistence type="predicted"/>
<dbReference type="EMBL" id="JAEMOP010000009">
    <property type="protein sequence ID" value="MBJ7316787.1"/>
    <property type="molecule type" value="Genomic_DNA"/>
</dbReference>
<accession>A0A8I1KI93</accession>
<keyword evidence="5" id="KW-1185">Reference proteome</keyword>
<reference evidence="3 5" key="1">
    <citation type="submission" date="2020-09" db="EMBL/GenBank/DDBJ databases">
        <title>Draft Genomes of Bacterial Isolates from North Pond Shallow Sediments.</title>
        <authorList>
            <person name="Kiel Reese B."/>
            <person name="Mullis M."/>
            <person name="Weisend R.E."/>
        </authorList>
    </citation>
    <scope>NUCLEOTIDE SEQUENCE</scope>
    <source>
        <strain evidence="3">KJE-2</strain>
        <strain evidence="2 5">KJE-3</strain>
    </source>
</reference>
<protein>
    <submittedName>
        <fullName evidence="3">Uncharacterized protein</fullName>
    </submittedName>
</protein>
<dbReference type="RefSeq" id="WP_199493402.1">
    <property type="nucleotide sequence ID" value="NZ_JAEMOP010000009.1"/>
</dbReference>
<keyword evidence="1" id="KW-1133">Transmembrane helix</keyword>
<evidence type="ECO:0000256" key="1">
    <source>
        <dbReference type="SAM" id="Phobius"/>
    </source>
</evidence>